<keyword evidence="2" id="KW-1185">Reference proteome</keyword>
<proteinExistence type="predicted"/>
<protein>
    <submittedName>
        <fullName evidence="1">Uncharacterized protein</fullName>
    </submittedName>
</protein>
<dbReference type="AlphaFoldDB" id="A0A8J2SB41"/>
<comment type="caution">
    <text evidence="1">The sequence shown here is derived from an EMBL/GenBank/DDBJ whole genome shotgun (WGS) entry which is preliminary data.</text>
</comment>
<reference evidence="1" key="1">
    <citation type="submission" date="2021-11" db="EMBL/GenBank/DDBJ databases">
        <authorList>
            <consortium name="Genoscope - CEA"/>
            <person name="William W."/>
        </authorList>
    </citation>
    <scope>NUCLEOTIDE SEQUENCE</scope>
</reference>
<dbReference type="Proteomes" id="UP000789595">
    <property type="component" value="Unassembled WGS sequence"/>
</dbReference>
<organism evidence="1 2">
    <name type="scientific">Pelagomonas calceolata</name>
    <dbReference type="NCBI Taxonomy" id="35677"/>
    <lineage>
        <taxon>Eukaryota</taxon>
        <taxon>Sar</taxon>
        <taxon>Stramenopiles</taxon>
        <taxon>Ochrophyta</taxon>
        <taxon>Pelagophyceae</taxon>
        <taxon>Pelagomonadales</taxon>
        <taxon>Pelagomonadaceae</taxon>
        <taxon>Pelagomonas</taxon>
    </lineage>
</organism>
<gene>
    <name evidence="1" type="ORF">PECAL_1P34970</name>
</gene>
<name>A0A8J2SB41_9STRA</name>
<dbReference type="OrthoDB" id="10595449at2759"/>
<sequence length="243" mass="25453">MLRASAFVVFTCAASLKPAVRRGSASLGSLGASPAQQPAALALRRALGAFAAAAALSQPYAASAKPLDDVLQAAATLDALSLSDRACAQTVLSGAPFTDASLPTKGGNVPPSEVPFIPGLYYPKSLFAANYERPLPTIGNALRKNMDNAGRELQFAKPKATMDDDVFVKRAKTEAALSMDYLDLLRNEWLDAVQQLESDLDDVGYDSKTAAADLDVARRGAKKWLEAARAPAAPSVGALCATR</sequence>
<dbReference type="EMBL" id="CAKKNE010000001">
    <property type="protein sequence ID" value="CAH0366981.1"/>
    <property type="molecule type" value="Genomic_DNA"/>
</dbReference>
<evidence type="ECO:0000313" key="1">
    <source>
        <dbReference type="EMBL" id="CAH0366981.1"/>
    </source>
</evidence>
<accession>A0A8J2SB41</accession>
<evidence type="ECO:0000313" key="2">
    <source>
        <dbReference type="Proteomes" id="UP000789595"/>
    </source>
</evidence>